<evidence type="ECO:0000256" key="5">
    <source>
        <dbReference type="ARBA" id="ARBA00022741"/>
    </source>
</evidence>
<dbReference type="Proteomes" id="UP001595907">
    <property type="component" value="Unassembled WGS sequence"/>
</dbReference>
<dbReference type="InterPro" id="IPR005225">
    <property type="entry name" value="Small_GTP-bd"/>
</dbReference>
<protein>
    <recommendedName>
        <fullName evidence="10">Probable GTP-binding protein EngB</fullName>
    </recommendedName>
</protein>
<dbReference type="SUPFAM" id="SSF52540">
    <property type="entry name" value="P-loop containing nucleoside triphosphate hydrolases"/>
    <property type="match status" value="1"/>
</dbReference>
<dbReference type="EMBL" id="JBHSCZ010000002">
    <property type="protein sequence ID" value="MFC4263379.1"/>
    <property type="molecule type" value="Genomic_DNA"/>
</dbReference>
<evidence type="ECO:0000256" key="7">
    <source>
        <dbReference type="ARBA" id="ARBA00023134"/>
    </source>
</evidence>
<evidence type="ECO:0000313" key="13">
    <source>
        <dbReference type="Proteomes" id="UP001595907"/>
    </source>
</evidence>
<evidence type="ECO:0000256" key="1">
    <source>
        <dbReference type="ARBA" id="ARBA00001946"/>
    </source>
</evidence>
<evidence type="ECO:0000256" key="10">
    <source>
        <dbReference type="HAMAP-Rule" id="MF_00321"/>
    </source>
</evidence>
<dbReference type="NCBIfam" id="TIGR00231">
    <property type="entry name" value="small_GTP"/>
    <property type="match status" value="1"/>
</dbReference>
<keyword evidence="9 10" id="KW-0131">Cell cycle</keyword>
<name>A0ABV8QTE6_9BACT</name>
<dbReference type="InterPro" id="IPR030393">
    <property type="entry name" value="G_ENGB_dom"/>
</dbReference>
<dbReference type="Pfam" id="PF01926">
    <property type="entry name" value="MMR_HSR1"/>
    <property type="match status" value="1"/>
</dbReference>
<keyword evidence="7 10" id="KW-0342">GTP-binding</keyword>
<gene>
    <name evidence="12" type="primary">yihA</name>
    <name evidence="10" type="synonym">engB</name>
    <name evidence="12" type="ORF">ACFOWM_10845</name>
</gene>
<evidence type="ECO:0000256" key="2">
    <source>
        <dbReference type="ARBA" id="ARBA00009638"/>
    </source>
</evidence>
<dbReference type="HAMAP" id="MF_00321">
    <property type="entry name" value="GTPase_EngB"/>
    <property type="match status" value="1"/>
</dbReference>
<evidence type="ECO:0000256" key="6">
    <source>
        <dbReference type="ARBA" id="ARBA00022842"/>
    </source>
</evidence>
<evidence type="ECO:0000256" key="9">
    <source>
        <dbReference type="ARBA" id="ARBA00023306"/>
    </source>
</evidence>
<dbReference type="PANTHER" id="PTHR11649">
    <property type="entry name" value="MSS1/TRME-RELATED GTP-BINDING PROTEIN"/>
    <property type="match status" value="1"/>
</dbReference>
<comment type="cofactor">
    <cofactor evidence="1">
        <name>Mg(2+)</name>
        <dbReference type="ChEBI" id="CHEBI:18420"/>
    </cofactor>
</comment>
<evidence type="ECO:0000313" key="12">
    <source>
        <dbReference type="EMBL" id="MFC4263379.1"/>
    </source>
</evidence>
<evidence type="ECO:0000256" key="3">
    <source>
        <dbReference type="ARBA" id="ARBA00022618"/>
    </source>
</evidence>
<reference evidence="13" key="1">
    <citation type="journal article" date="2019" name="Int. J. Syst. Evol. Microbiol.">
        <title>The Global Catalogue of Microorganisms (GCM) 10K type strain sequencing project: providing services to taxonomists for standard genome sequencing and annotation.</title>
        <authorList>
            <consortium name="The Broad Institute Genomics Platform"/>
            <consortium name="The Broad Institute Genome Sequencing Center for Infectious Disease"/>
            <person name="Wu L."/>
            <person name="Ma J."/>
        </authorList>
    </citation>
    <scope>NUCLEOTIDE SEQUENCE [LARGE SCALE GENOMIC DNA]</scope>
    <source>
        <strain evidence="13">CECT 8289</strain>
    </source>
</reference>
<keyword evidence="6" id="KW-0460">Magnesium</keyword>
<accession>A0ABV8QTE6</accession>
<dbReference type="PROSITE" id="PS51706">
    <property type="entry name" value="G_ENGB"/>
    <property type="match status" value="1"/>
</dbReference>
<evidence type="ECO:0000259" key="11">
    <source>
        <dbReference type="PROSITE" id="PS51706"/>
    </source>
</evidence>
<dbReference type="InterPro" id="IPR019987">
    <property type="entry name" value="GTP-bd_ribosome_bio_YsxC"/>
</dbReference>
<keyword evidence="3 10" id="KW-0132">Cell division</keyword>
<dbReference type="InterPro" id="IPR006073">
    <property type="entry name" value="GTP-bd"/>
</dbReference>
<feature type="domain" description="EngB-type G" evidence="11">
    <location>
        <begin position="22"/>
        <end position="210"/>
    </location>
</feature>
<keyword evidence="13" id="KW-1185">Reference proteome</keyword>
<keyword evidence="8 10" id="KW-0717">Septation</keyword>
<comment type="caution">
    <text evidence="12">The sequence shown here is derived from an EMBL/GenBank/DDBJ whole genome shotgun (WGS) entry which is preliminary data.</text>
</comment>
<keyword evidence="5 10" id="KW-0547">Nucleotide-binding</keyword>
<organism evidence="12 13">
    <name type="scientific">Ferruginibacter yonginensis</name>
    <dbReference type="NCBI Taxonomy" id="1310416"/>
    <lineage>
        <taxon>Bacteria</taxon>
        <taxon>Pseudomonadati</taxon>
        <taxon>Bacteroidota</taxon>
        <taxon>Chitinophagia</taxon>
        <taxon>Chitinophagales</taxon>
        <taxon>Chitinophagaceae</taxon>
        <taxon>Ferruginibacter</taxon>
    </lineage>
</organism>
<dbReference type="PANTHER" id="PTHR11649:SF13">
    <property type="entry name" value="ENGB-TYPE G DOMAIN-CONTAINING PROTEIN"/>
    <property type="match status" value="1"/>
</dbReference>
<proteinExistence type="inferred from homology"/>
<keyword evidence="4" id="KW-0479">Metal-binding</keyword>
<evidence type="ECO:0000256" key="8">
    <source>
        <dbReference type="ARBA" id="ARBA00023210"/>
    </source>
</evidence>
<comment type="function">
    <text evidence="10">Necessary for normal cell division and for the maintenance of normal septation.</text>
</comment>
<sequence>MHIKRAVYVISSPDFEKCPQPDRPEYAFIGRSNVGKSSLINMLCNNDKLAKTSGSPGKTQMINHFEITSNNGEEGKKAVADLQWYLVDLPGYGFAKVSISSRRKWEQMIENYLRKRENLTQLFVLIDARHSPQKIDLEFLEQLKKWQVPFSLAFTKSDKESQRIVSKNVKDFLEAMRQTWQFLPRHFVTSAVKKQGRQKLLDYIGETNDEILLTAEKKK</sequence>
<dbReference type="InterPro" id="IPR027417">
    <property type="entry name" value="P-loop_NTPase"/>
</dbReference>
<evidence type="ECO:0000256" key="4">
    <source>
        <dbReference type="ARBA" id="ARBA00022723"/>
    </source>
</evidence>
<dbReference type="NCBIfam" id="TIGR03598">
    <property type="entry name" value="GTPase_YsxC"/>
    <property type="match status" value="1"/>
</dbReference>
<dbReference type="Gene3D" id="3.40.50.300">
    <property type="entry name" value="P-loop containing nucleotide triphosphate hydrolases"/>
    <property type="match status" value="1"/>
</dbReference>
<dbReference type="RefSeq" id="WP_379709853.1">
    <property type="nucleotide sequence ID" value="NZ_JBHSCZ010000002.1"/>
</dbReference>
<dbReference type="CDD" id="cd01876">
    <property type="entry name" value="YihA_EngB"/>
    <property type="match status" value="1"/>
</dbReference>
<comment type="similarity">
    <text evidence="2 10">Belongs to the TRAFAC class TrmE-Era-EngA-EngB-Septin-like GTPase superfamily. EngB GTPase family.</text>
</comment>